<dbReference type="PANTHER" id="PTHR43201">
    <property type="entry name" value="ACYL-COA SYNTHETASE"/>
    <property type="match status" value="1"/>
</dbReference>
<gene>
    <name evidence="6" type="primary">Acsf3</name>
</gene>
<evidence type="ECO:0000256" key="2">
    <source>
        <dbReference type="SAM" id="MobiDB-lite"/>
    </source>
</evidence>
<dbReference type="Gene3D" id="3.40.50.12780">
    <property type="entry name" value="N-terminal domain of ligase-like"/>
    <property type="match status" value="1"/>
</dbReference>
<comment type="similarity">
    <text evidence="1">Belongs to the ATP-dependent AMP-binding enzyme family.</text>
</comment>
<dbReference type="OrthoDB" id="2962993at2759"/>
<evidence type="ECO:0000259" key="4">
    <source>
        <dbReference type="Pfam" id="PF13193"/>
    </source>
</evidence>
<dbReference type="GO" id="GO:0006631">
    <property type="term" value="P:fatty acid metabolic process"/>
    <property type="evidence" value="ECO:0007669"/>
    <property type="project" value="TreeGrafter"/>
</dbReference>
<dbReference type="InterPro" id="IPR042099">
    <property type="entry name" value="ANL_N_sf"/>
</dbReference>
<evidence type="ECO:0000313" key="6">
    <source>
        <dbReference type="RefSeq" id="XP_017029234.1"/>
    </source>
</evidence>
<dbReference type="OMA" id="IYEYYGM"/>
<dbReference type="AlphaFoldDB" id="A0A6P4J1E3"/>
<protein>
    <submittedName>
        <fullName evidence="6">Malonate--CoA ligase ACSF3, mitochondrial</fullName>
    </submittedName>
</protein>
<evidence type="ECO:0000313" key="5">
    <source>
        <dbReference type="Proteomes" id="UP001652661"/>
    </source>
</evidence>
<dbReference type="GO" id="GO:0031956">
    <property type="term" value="F:medium-chain fatty acid-CoA ligase activity"/>
    <property type="evidence" value="ECO:0007669"/>
    <property type="project" value="TreeGrafter"/>
</dbReference>
<dbReference type="SUPFAM" id="SSF56801">
    <property type="entry name" value="Acetyl-CoA synthetase-like"/>
    <property type="match status" value="1"/>
</dbReference>
<dbReference type="Pfam" id="PF00501">
    <property type="entry name" value="AMP-binding"/>
    <property type="match status" value="1"/>
</dbReference>
<organism evidence="5 6">
    <name type="scientific">Drosophila kikkawai</name>
    <name type="common">Fruit fly</name>
    <dbReference type="NCBI Taxonomy" id="30033"/>
    <lineage>
        <taxon>Eukaryota</taxon>
        <taxon>Metazoa</taxon>
        <taxon>Ecdysozoa</taxon>
        <taxon>Arthropoda</taxon>
        <taxon>Hexapoda</taxon>
        <taxon>Insecta</taxon>
        <taxon>Pterygota</taxon>
        <taxon>Neoptera</taxon>
        <taxon>Endopterygota</taxon>
        <taxon>Diptera</taxon>
        <taxon>Brachycera</taxon>
        <taxon>Muscomorpha</taxon>
        <taxon>Ephydroidea</taxon>
        <taxon>Drosophilidae</taxon>
        <taxon>Drosophila</taxon>
        <taxon>Sophophora</taxon>
    </lineage>
</organism>
<dbReference type="Gene3D" id="3.30.300.30">
    <property type="match status" value="1"/>
</dbReference>
<feature type="region of interest" description="Disordered" evidence="2">
    <location>
        <begin position="390"/>
        <end position="424"/>
    </location>
</feature>
<dbReference type="RefSeq" id="XP_017029234.1">
    <property type="nucleotide sequence ID" value="XM_017173745.3"/>
</dbReference>
<dbReference type="InterPro" id="IPR045851">
    <property type="entry name" value="AMP-bd_C_sf"/>
</dbReference>
<dbReference type="Pfam" id="PF13193">
    <property type="entry name" value="AMP-binding_C"/>
    <property type="match status" value="1"/>
</dbReference>
<name>A0A6P4J1E3_DROKI</name>
<keyword evidence="6" id="KW-0436">Ligase</keyword>
<dbReference type="InterPro" id="IPR000873">
    <property type="entry name" value="AMP-dep_synth/lig_dom"/>
</dbReference>
<evidence type="ECO:0000256" key="1">
    <source>
        <dbReference type="ARBA" id="ARBA00006432"/>
    </source>
</evidence>
<feature type="compositionally biased region" description="Low complexity" evidence="2">
    <location>
        <begin position="390"/>
        <end position="415"/>
    </location>
</feature>
<evidence type="ECO:0000259" key="3">
    <source>
        <dbReference type="Pfam" id="PF00501"/>
    </source>
</evidence>
<dbReference type="Proteomes" id="UP001652661">
    <property type="component" value="Chromosome X"/>
</dbReference>
<sequence>MILLRRCQHLRLRPWVRLCSAELIHKDGFIEKLRHSFEEDVRSNLVVPTYKRAMLYPDEIAVKDINGEYTYFQLYLVAKRLAIQISNICGSASLSNVAYLCSSNALWIAIQWSCWISGQVAVPLECGQPIEQLRRQATGCKAKLLIATPEFEEMAHEISLGLQSATIVLNHSFVPSAESVSSTSMYVKQLVSTQGDLLTESTLPSDFYAGAPAMLVHTPNAVNKPKPVLLSHRNIDAHVRCLIDSWRLSPSDCLLPILSMNRMNAAVGAVLNVGGTVILQQKFDGHNAWSALLGINSPTKQRVTLFLAMPIVYKRLIAEYDKMFAKDSRMVDYILNHCRQRIRLMATAYALLPDSVFQRWRQITGQNIYEYYGMVETGLVLGHPLDEQMSASNNAATTPPSTPTQTSAASQSSNPGKMDYRPGTLGAPLKGVTARLISSKGTELITCKNELGGNVDHGLIQSDMDLGSDTPLSQTVIGELQIAKSDLVSSSLGGGISGRQINPEAIGCKMEETPDGFVKTGDICAYQNGNFYFLSKISDVFTVGGYKVYGSEIKKVLISHPSINDVAVLGIPNKVWGHRLGVICIVSPDADIDLDAIKTYCYRHLPAHKCPTVFKTLISK</sequence>
<feature type="domain" description="AMP-dependent synthetase/ligase" evidence="3">
    <location>
        <begin position="52"/>
        <end position="400"/>
    </location>
</feature>
<accession>A0A6P4J1E3</accession>
<feature type="domain" description="AMP-binding enzyme C-terminal" evidence="4">
    <location>
        <begin position="552"/>
        <end position="614"/>
    </location>
</feature>
<dbReference type="InterPro" id="IPR025110">
    <property type="entry name" value="AMP-bd_C"/>
</dbReference>
<dbReference type="PANTHER" id="PTHR43201:SF8">
    <property type="entry name" value="ACYL-COA SYNTHETASE FAMILY MEMBER 3"/>
    <property type="match status" value="1"/>
</dbReference>
<reference evidence="6" key="1">
    <citation type="submission" date="2025-08" db="UniProtKB">
        <authorList>
            <consortium name="RefSeq"/>
        </authorList>
    </citation>
    <scope>IDENTIFICATION</scope>
    <source>
        <strain evidence="6">14028-0561.14</strain>
        <tissue evidence="6">Whole fly</tissue>
    </source>
</reference>
<keyword evidence="5" id="KW-1185">Reference proteome</keyword>
<proteinExistence type="inferred from homology"/>